<evidence type="ECO:0000313" key="2">
    <source>
        <dbReference type="EMBL" id="KAF9762021.1"/>
    </source>
</evidence>
<keyword evidence="1" id="KW-0472">Membrane</keyword>
<protein>
    <submittedName>
        <fullName evidence="2">Uncharacterized protein</fullName>
    </submittedName>
</protein>
<comment type="caution">
    <text evidence="2">The sequence shown here is derived from an EMBL/GenBank/DDBJ whole genome shotgun (WGS) entry which is preliminary data.</text>
</comment>
<dbReference type="AlphaFoldDB" id="A0A9P6GX07"/>
<accession>A0A9P6GX07</accession>
<evidence type="ECO:0000256" key="1">
    <source>
        <dbReference type="SAM" id="Phobius"/>
    </source>
</evidence>
<feature type="transmembrane region" description="Helical" evidence="1">
    <location>
        <begin position="223"/>
        <end position="243"/>
    </location>
</feature>
<name>A0A9P6GX07_9MICR</name>
<feature type="transmembrane region" description="Helical" evidence="1">
    <location>
        <begin position="149"/>
        <end position="174"/>
    </location>
</feature>
<dbReference type="OrthoDB" id="10333134at2759"/>
<feature type="transmembrane region" description="Helical" evidence="1">
    <location>
        <begin position="108"/>
        <end position="137"/>
    </location>
</feature>
<dbReference type="EMBL" id="SBJO01000222">
    <property type="protein sequence ID" value="KAF9762021.1"/>
    <property type="molecule type" value="Genomic_DNA"/>
</dbReference>
<proteinExistence type="predicted"/>
<dbReference type="Proteomes" id="UP000740883">
    <property type="component" value="Unassembled WGS sequence"/>
</dbReference>
<feature type="transmembrane region" description="Helical" evidence="1">
    <location>
        <begin position="180"/>
        <end position="202"/>
    </location>
</feature>
<evidence type="ECO:0000313" key="3">
    <source>
        <dbReference type="Proteomes" id="UP000740883"/>
    </source>
</evidence>
<gene>
    <name evidence="2" type="ORF">NGRA_2268</name>
</gene>
<keyword evidence="1" id="KW-1133">Transmembrane helix</keyword>
<feature type="transmembrane region" description="Helical" evidence="1">
    <location>
        <begin position="27"/>
        <end position="47"/>
    </location>
</feature>
<keyword evidence="1" id="KW-0812">Transmembrane</keyword>
<reference evidence="2 3" key="1">
    <citation type="journal article" date="2020" name="Genome Biol. Evol.">
        <title>Comparative genomics of strictly vertically transmitted, feminizing microsporidia endosymbionts of amphipod crustaceans.</title>
        <authorList>
            <person name="Cormier A."/>
            <person name="Chebbi M.A."/>
            <person name="Giraud I."/>
            <person name="Wattier R."/>
            <person name="Teixeira M."/>
            <person name="Gilbert C."/>
            <person name="Rigaud T."/>
            <person name="Cordaux R."/>
        </authorList>
    </citation>
    <scope>NUCLEOTIDE SEQUENCE [LARGE SCALE GENOMIC DNA]</scope>
    <source>
        <strain evidence="2 3">Ou3-Ou53</strain>
    </source>
</reference>
<organism evidence="2 3">
    <name type="scientific">Nosema granulosis</name>
    <dbReference type="NCBI Taxonomy" id="83296"/>
    <lineage>
        <taxon>Eukaryota</taxon>
        <taxon>Fungi</taxon>
        <taxon>Fungi incertae sedis</taxon>
        <taxon>Microsporidia</taxon>
        <taxon>Nosematidae</taxon>
        <taxon>Nosema</taxon>
    </lineage>
</organism>
<feature type="transmembrane region" description="Helical" evidence="1">
    <location>
        <begin position="54"/>
        <end position="77"/>
    </location>
</feature>
<keyword evidence="3" id="KW-1185">Reference proteome</keyword>
<sequence length="249" mass="28608">MIFYLFVGNVRCDGFVLDHMLTRYSNMLRNSVLTCAVCILLSCLIMFKGASYKVISLTIILGLIFTIFYEDAVLYLIKRSKEDGRVVDTVMSKIYSYLLKVLEFGHNYSYITLCVFLIVSYLLISIIDMSMFLYVAYLASKFFDSLKAIYLKNFSFASIHIIVIIAVVVTYKIVSYAKALIYSLFYSIVGSTCFLVGLEVICDKDWGFATINGDLFDNRDISEYKMTILTQLVFIMISMFIQVKDVYMK</sequence>